<dbReference type="InterPro" id="IPR001647">
    <property type="entry name" value="HTH_TetR"/>
</dbReference>
<name>A0A4R4RBX2_9ACTN</name>
<evidence type="ECO:0000259" key="3">
    <source>
        <dbReference type="PROSITE" id="PS50977"/>
    </source>
</evidence>
<dbReference type="InterPro" id="IPR009057">
    <property type="entry name" value="Homeodomain-like_sf"/>
</dbReference>
<evidence type="ECO:0000313" key="4">
    <source>
        <dbReference type="EMBL" id="TDC46654.1"/>
    </source>
</evidence>
<dbReference type="Gene3D" id="1.10.357.10">
    <property type="entry name" value="Tetracycline Repressor, domain 2"/>
    <property type="match status" value="1"/>
</dbReference>
<keyword evidence="1 2" id="KW-0238">DNA-binding</keyword>
<dbReference type="GO" id="GO:0000976">
    <property type="term" value="F:transcription cis-regulatory region binding"/>
    <property type="evidence" value="ECO:0007669"/>
    <property type="project" value="TreeGrafter"/>
</dbReference>
<gene>
    <name evidence="4" type="ORF">E1212_26360</name>
</gene>
<dbReference type="OrthoDB" id="7506349at2"/>
<dbReference type="Pfam" id="PF00440">
    <property type="entry name" value="TetR_N"/>
    <property type="match status" value="1"/>
</dbReference>
<dbReference type="PROSITE" id="PS50977">
    <property type="entry name" value="HTH_TETR_2"/>
    <property type="match status" value="1"/>
</dbReference>
<dbReference type="Proteomes" id="UP000295621">
    <property type="component" value="Unassembled WGS sequence"/>
</dbReference>
<reference evidence="4 5" key="1">
    <citation type="submission" date="2019-02" db="EMBL/GenBank/DDBJ databases">
        <title>Draft genome sequences of novel Actinobacteria.</title>
        <authorList>
            <person name="Sahin N."/>
            <person name="Ay H."/>
            <person name="Saygin H."/>
        </authorList>
    </citation>
    <scope>NUCLEOTIDE SEQUENCE [LARGE SCALE GENOMIC DNA]</scope>
    <source>
        <strain evidence="4 5">KC603</strain>
    </source>
</reference>
<dbReference type="AlphaFoldDB" id="A0A4R4RBX2"/>
<dbReference type="Pfam" id="PF17940">
    <property type="entry name" value="TetR_C_31"/>
    <property type="match status" value="1"/>
</dbReference>
<evidence type="ECO:0000256" key="1">
    <source>
        <dbReference type="ARBA" id="ARBA00023125"/>
    </source>
</evidence>
<dbReference type="RefSeq" id="WP_131988047.1">
    <property type="nucleotide sequence ID" value="NZ_SMKL01000092.1"/>
</dbReference>
<dbReference type="GO" id="GO:0003700">
    <property type="term" value="F:DNA-binding transcription factor activity"/>
    <property type="evidence" value="ECO:0007669"/>
    <property type="project" value="TreeGrafter"/>
</dbReference>
<dbReference type="EMBL" id="SMKL01000092">
    <property type="protein sequence ID" value="TDC46654.1"/>
    <property type="molecule type" value="Genomic_DNA"/>
</dbReference>
<feature type="DNA-binding region" description="H-T-H motif" evidence="2">
    <location>
        <begin position="28"/>
        <end position="47"/>
    </location>
</feature>
<organism evidence="4 5">
    <name type="scientific">Jiangella ureilytica</name>
    <dbReference type="NCBI Taxonomy" id="2530374"/>
    <lineage>
        <taxon>Bacteria</taxon>
        <taxon>Bacillati</taxon>
        <taxon>Actinomycetota</taxon>
        <taxon>Actinomycetes</taxon>
        <taxon>Jiangellales</taxon>
        <taxon>Jiangellaceae</taxon>
        <taxon>Jiangella</taxon>
    </lineage>
</organism>
<dbReference type="InterPro" id="IPR050109">
    <property type="entry name" value="HTH-type_TetR-like_transc_reg"/>
</dbReference>
<dbReference type="PANTHER" id="PTHR30055">
    <property type="entry name" value="HTH-TYPE TRANSCRIPTIONAL REGULATOR RUTR"/>
    <property type="match status" value="1"/>
</dbReference>
<dbReference type="PANTHER" id="PTHR30055:SF231">
    <property type="entry name" value="TRANSCRIPTIONAL REGULATORY PROTEIN (PROBABLY DEOR-FAMILY)-RELATED"/>
    <property type="match status" value="1"/>
</dbReference>
<protein>
    <submittedName>
        <fullName evidence="4">TetR/AcrR family transcriptional regulator</fullName>
    </submittedName>
</protein>
<accession>A0A4R4RBX2</accession>
<comment type="caution">
    <text evidence="4">The sequence shown here is derived from an EMBL/GenBank/DDBJ whole genome shotgun (WGS) entry which is preliminary data.</text>
</comment>
<proteinExistence type="predicted"/>
<keyword evidence="5" id="KW-1185">Reference proteome</keyword>
<dbReference type="SUPFAM" id="SSF46689">
    <property type="entry name" value="Homeodomain-like"/>
    <property type="match status" value="1"/>
</dbReference>
<evidence type="ECO:0000313" key="5">
    <source>
        <dbReference type="Proteomes" id="UP000295621"/>
    </source>
</evidence>
<evidence type="ECO:0000256" key="2">
    <source>
        <dbReference type="PROSITE-ProRule" id="PRU00335"/>
    </source>
</evidence>
<sequence>MVQNPERRTVLADAAIEVLARDGARGLTFRAVDREAGVPAGTASNYFANRNALLTQAAERIHVRLRPDDATIAAMARSRPAPSPEVLERELTAMYHRLAVQQIDYLALLELRLEAIRRPEIRAALTATMRANLEQNVAAHRESGLPGSDVDVVLMYLALSWLIIENLTLPGVLEGYDADRLIAALTDLVAGR</sequence>
<feature type="domain" description="HTH tetR-type" evidence="3">
    <location>
        <begin position="5"/>
        <end position="65"/>
    </location>
</feature>
<dbReference type="InterPro" id="IPR041583">
    <property type="entry name" value="TetR_C_31"/>
</dbReference>